<evidence type="ECO:0000313" key="2">
    <source>
        <dbReference type="EMBL" id="MED6145344.1"/>
    </source>
</evidence>
<dbReference type="EMBL" id="JASCZI010090707">
    <property type="protein sequence ID" value="MED6145344.1"/>
    <property type="molecule type" value="Genomic_DNA"/>
</dbReference>
<feature type="compositionally biased region" description="Basic residues" evidence="1">
    <location>
        <begin position="26"/>
        <end position="42"/>
    </location>
</feature>
<feature type="region of interest" description="Disordered" evidence="1">
    <location>
        <begin position="1"/>
        <end position="78"/>
    </location>
</feature>
<feature type="compositionally biased region" description="Pro residues" evidence="1">
    <location>
        <begin position="349"/>
        <end position="359"/>
    </location>
</feature>
<feature type="region of interest" description="Disordered" evidence="1">
    <location>
        <begin position="317"/>
        <end position="373"/>
    </location>
</feature>
<accession>A0ABU6T9G1</accession>
<sequence length="382" mass="42117">MIRNCNKVGGIGDTSGGHVESTGSTPRRRRHIPSPSGSKKKARPVEDTNFKTTARSVKVQELPRREAPNRNIDVGGSAKSDTEIGFVPVYGTPEAIPRENGLAMVVSETPTKSDLMEIPTPSFSLRLTLMQIPSMPRATPITEKHSANNEPTESADEDLGVIDVTIMLTDETIEACKGPMNGFFPVISQKLGEGKNCVAGVLLKDLAAYVDNNGPFNGDCYDCGYEQVNGKQPNTWDFGVYVLKWMQMWDPKSLGVEVPPLPEWDNDELRQFRKELVMDMLYCAENESNDSLEEAIKLSQRRVENRGKKIHLKDSWTNPRTKSLVRRAERAPKGKQRMATGTHGGGDMPPAPRPRPRPVPVTGNGGPVHVGDTDIRGYSRII</sequence>
<evidence type="ECO:0000313" key="3">
    <source>
        <dbReference type="Proteomes" id="UP001341840"/>
    </source>
</evidence>
<protein>
    <submittedName>
        <fullName evidence="2">Uncharacterized protein</fullName>
    </submittedName>
</protein>
<evidence type="ECO:0000256" key="1">
    <source>
        <dbReference type="SAM" id="MobiDB-lite"/>
    </source>
</evidence>
<name>A0ABU6T9G1_9FABA</name>
<gene>
    <name evidence="2" type="ORF">PIB30_024245</name>
</gene>
<reference evidence="2 3" key="1">
    <citation type="journal article" date="2023" name="Plants (Basel)">
        <title>Bridging the Gap: Combining Genomics and Transcriptomics Approaches to Understand Stylosanthes scabra, an Orphan Legume from the Brazilian Caatinga.</title>
        <authorList>
            <person name="Ferreira-Neto J.R.C."/>
            <person name="da Silva M.D."/>
            <person name="Binneck E."/>
            <person name="de Melo N.F."/>
            <person name="da Silva R.H."/>
            <person name="de Melo A.L.T.M."/>
            <person name="Pandolfi V."/>
            <person name="Bustamante F.O."/>
            <person name="Brasileiro-Vidal A.C."/>
            <person name="Benko-Iseppon A.M."/>
        </authorList>
    </citation>
    <scope>NUCLEOTIDE SEQUENCE [LARGE SCALE GENOMIC DNA]</scope>
    <source>
        <tissue evidence="2">Leaves</tissue>
    </source>
</reference>
<proteinExistence type="predicted"/>
<keyword evidence="3" id="KW-1185">Reference proteome</keyword>
<comment type="caution">
    <text evidence="2">The sequence shown here is derived from an EMBL/GenBank/DDBJ whole genome shotgun (WGS) entry which is preliminary data.</text>
</comment>
<organism evidence="2 3">
    <name type="scientific">Stylosanthes scabra</name>
    <dbReference type="NCBI Taxonomy" id="79078"/>
    <lineage>
        <taxon>Eukaryota</taxon>
        <taxon>Viridiplantae</taxon>
        <taxon>Streptophyta</taxon>
        <taxon>Embryophyta</taxon>
        <taxon>Tracheophyta</taxon>
        <taxon>Spermatophyta</taxon>
        <taxon>Magnoliopsida</taxon>
        <taxon>eudicotyledons</taxon>
        <taxon>Gunneridae</taxon>
        <taxon>Pentapetalae</taxon>
        <taxon>rosids</taxon>
        <taxon>fabids</taxon>
        <taxon>Fabales</taxon>
        <taxon>Fabaceae</taxon>
        <taxon>Papilionoideae</taxon>
        <taxon>50 kb inversion clade</taxon>
        <taxon>dalbergioids sensu lato</taxon>
        <taxon>Dalbergieae</taxon>
        <taxon>Pterocarpus clade</taxon>
        <taxon>Stylosanthes</taxon>
    </lineage>
</organism>
<dbReference type="Proteomes" id="UP001341840">
    <property type="component" value="Unassembled WGS sequence"/>
</dbReference>